<keyword evidence="3" id="KW-1185">Reference proteome</keyword>
<dbReference type="RefSeq" id="WP_265134438.1">
    <property type="nucleotide sequence ID" value="NZ_FXTX01000009.1"/>
</dbReference>
<evidence type="ECO:0000256" key="1">
    <source>
        <dbReference type="SAM" id="Phobius"/>
    </source>
</evidence>
<dbReference type="EMBL" id="FXTX01000009">
    <property type="protein sequence ID" value="SMP11846.1"/>
    <property type="molecule type" value="Genomic_DNA"/>
</dbReference>
<sequence>MKGKLENPLFVITLMTTLMALPFIAFLLDRFLLKLNNSFLFFAEITILSLGISSGVIIFLFLIGGRKR</sequence>
<keyword evidence="1" id="KW-0472">Membrane</keyword>
<evidence type="ECO:0000313" key="3">
    <source>
        <dbReference type="Proteomes" id="UP001157947"/>
    </source>
</evidence>
<accession>A0AA45WLQ9</accession>
<dbReference type="AlphaFoldDB" id="A0AA45WLQ9"/>
<comment type="caution">
    <text evidence="2">The sequence shown here is derived from an EMBL/GenBank/DDBJ whole genome shotgun (WGS) entry which is preliminary data.</text>
</comment>
<organism evidence="2 3">
    <name type="scientific">Venenivibrio stagnispumantis</name>
    <dbReference type="NCBI Taxonomy" id="407998"/>
    <lineage>
        <taxon>Bacteria</taxon>
        <taxon>Pseudomonadati</taxon>
        <taxon>Aquificota</taxon>
        <taxon>Aquificia</taxon>
        <taxon>Aquificales</taxon>
        <taxon>Hydrogenothermaceae</taxon>
        <taxon>Venenivibrio</taxon>
    </lineage>
</organism>
<keyword evidence="1" id="KW-0812">Transmembrane</keyword>
<protein>
    <submittedName>
        <fullName evidence="2">Uncharacterized protein</fullName>
    </submittedName>
</protein>
<feature type="transmembrane region" description="Helical" evidence="1">
    <location>
        <begin position="9"/>
        <end position="28"/>
    </location>
</feature>
<reference evidence="2" key="1">
    <citation type="submission" date="2017-05" db="EMBL/GenBank/DDBJ databases">
        <authorList>
            <person name="Varghese N."/>
            <person name="Submissions S."/>
        </authorList>
    </citation>
    <scope>NUCLEOTIDE SEQUENCE</scope>
    <source>
        <strain evidence="2">DSM 18763</strain>
    </source>
</reference>
<evidence type="ECO:0000313" key="2">
    <source>
        <dbReference type="EMBL" id="SMP11846.1"/>
    </source>
</evidence>
<gene>
    <name evidence="2" type="ORF">SAMN06264868_10911</name>
</gene>
<feature type="transmembrane region" description="Helical" evidence="1">
    <location>
        <begin position="40"/>
        <end position="63"/>
    </location>
</feature>
<dbReference type="Proteomes" id="UP001157947">
    <property type="component" value="Unassembled WGS sequence"/>
</dbReference>
<keyword evidence="1" id="KW-1133">Transmembrane helix</keyword>
<name>A0AA45WLQ9_9AQUI</name>
<proteinExistence type="predicted"/>